<protein>
    <submittedName>
        <fullName evidence="1">Uncharacterized protein</fullName>
    </submittedName>
</protein>
<dbReference type="AlphaFoldDB" id="A0A433BJC2"/>
<evidence type="ECO:0000313" key="2">
    <source>
        <dbReference type="Proteomes" id="UP000268093"/>
    </source>
</evidence>
<sequence>MLFLFGPKLKVVYTSHVLKPAPTHPLPPHRQRGLLQLEFLQGQRRRLHRRRLSHVTLARPLH</sequence>
<accession>A0A433BJC2</accession>
<gene>
    <name evidence="1" type="ORF">BC936DRAFT_138786</name>
</gene>
<organism evidence="1 2">
    <name type="scientific">Jimgerdemannia flammicorona</name>
    <dbReference type="NCBI Taxonomy" id="994334"/>
    <lineage>
        <taxon>Eukaryota</taxon>
        <taxon>Fungi</taxon>
        <taxon>Fungi incertae sedis</taxon>
        <taxon>Mucoromycota</taxon>
        <taxon>Mucoromycotina</taxon>
        <taxon>Endogonomycetes</taxon>
        <taxon>Endogonales</taxon>
        <taxon>Endogonaceae</taxon>
        <taxon>Jimgerdemannia</taxon>
    </lineage>
</organism>
<dbReference type="Proteomes" id="UP000268093">
    <property type="component" value="Unassembled WGS sequence"/>
</dbReference>
<proteinExistence type="predicted"/>
<comment type="caution">
    <text evidence="1">The sequence shown here is derived from an EMBL/GenBank/DDBJ whole genome shotgun (WGS) entry which is preliminary data.</text>
</comment>
<keyword evidence="2" id="KW-1185">Reference proteome</keyword>
<evidence type="ECO:0000313" key="1">
    <source>
        <dbReference type="EMBL" id="RUP26329.1"/>
    </source>
</evidence>
<dbReference type="EMBL" id="RBNI01013724">
    <property type="protein sequence ID" value="RUP26329.1"/>
    <property type="molecule type" value="Genomic_DNA"/>
</dbReference>
<reference evidence="1 2" key="1">
    <citation type="journal article" date="2018" name="New Phytol.">
        <title>Phylogenomics of Endogonaceae and evolution of mycorrhizas within Mucoromycota.</title>
        <authorList>
            <person name="Chang Y."/>
            <person name="Desiro A."/>
            <person name="Na H."/>
            <person name="Sandor L."/>
            <person name="Lipzen A."/>
            <person name="Clum A."/>
            <person name="Barry K."/>
            <person name="Grigoriev I.V."/>
            <person name="Martin F.M."/>
            <person name="Stajich J.E."/>
            <person name="Smith M.E."/>
            <person name="Bonito G."/>
            <person name="Spatafora J.W."/>
        </authorList>
    </citation>
    <scope>NUCLEOTIDE SEQUENCE [LARGE SCALE GENOMIC DNA]</scope>
    <source>
        <strain evidence="1 2">GMNB39</strain>
    </source>
</reference>
<name>A0A433BJC2_9FUNG</name>